<feature type="transmembrane region" description="Helical" evidence="1">
    <location>
        <begin position="94"/>
        <end position="112"/>
    </location>
</feature>
<dbReference type="InterPro" id="IPR010266">
    <property type="entry name" value="NnrS"/>
</dbReference>
<feature type="transmembrane region" description="Helical" evidence="1">
    <location>
        <begin position="180"/>
        <end position="201"/>
    </location>
</feature>
<protein>
    <submittedName>
        <fullName evidence="2">NnrS family protein</fullName>
    </submittedName>
</protein>
<feature type="transmembrane region" description="Helical" evidence="1">
    <location>
        <begin position="222"/>
        <end position="240"/>
    </location>
</feature>
<dbReference type="Proteomes" id="UP000015559">
    <property type="component" value="Chromosome"/>
</dbReference>
<sequence>MSQVNSVWRTFSAAPHRMMFLAGAVQGLAVIAWWLTELIGRYTSAWLSPAWTIPATWAHGFLMIYCFFPFFIFGFLMTVYPNWMNGTKIPPRRYVPAFLSLACGVLLFYIGLLAGKELLIVALVLILAGWGVAFYALLDVLITARHPDKLHPRITSVALGMGWVGILAFLLWLVTGNALFVVFSLKAGVWFLLLPIFFTICHRMIPFFSSRVLDNYQIVRPTGALGVMLVCSYGHGMLEILGWNAWLWLFDLPLLAQTMHLSWHWQLRRSFEIRLLAVLHVGFAWTSVALALYAVQSLALLAGVSMLGFAPLHALTIGLFGSMVLGMASRVTLGHSGAELEADSSTWALFWGFQLAALARIGGDLPLAGAAAGHFYLLAATVWLACFVPWFVKYAPKYWRPRSDGQPG</sequence>
<keyword evidence="3" id="KW-1185">Reference proteome</keyword>
<evidence type="ECO:0000313" key="2">
    <source>
        <dbReference type="EMBL" id="BAN34285.1"/>
    </source>
</evidence>
<dbReference type="KEGG" id="sdr:SCD_n00436"/>
<feature type="transmembrane region" description="Helical" evidence="1">
    <location>
        <begin position="301"/>
        <end position="325"/>
    </location>
</feature>
<feature type="transmembrane region" description="Helical" evidence="1">
    <location>
        <begin position="154"/>
        <end position="174"/>
    </location>
</feature>
<feature type="transmembrane region" description="Helical" evidence="1">
    <location>
        <begin position="275"/>
        <end position="295"/>
    </location>
</feature>
<dbReference type="EMBL" id="AP013066">
    <property type="protein sequence ID" value="BAN34285.1"/>
    <property type="molecule type" value="Genomic_DNA"/>
</dbReference>
<dbReference type="OrthoDB" id="9770040at2"/>
<dbReference type="Pfam" id="PF05940">
    <property type="entry name" value="NnrS"/>
    <property type="match status" value="1"/>
</dbReference>
<feature type="transmembrane region" description="Helical" evidence="1">
    <location>
        <begin position="56"/>
        <end position="82"/>
    </location>
</feature>
<dbReference type="eggNOG" id="COG3213">
    <property type="taxonomic scope" value="Bacteria"/>
</dbReference>
<dbReference type="STRING" id="1163617.SCD_n00436"/>
<accession>S6A9K8</accession>
<feature type="transmembrane region" description="Helical" evidence="1">
    <location>
        <begin position="18"/>
        <end position="36"/>
    </location>
</feature>
<proteinExistence type="predicted"/>
<organism evidence="2 3">
    <name type="scientific">Sulfuricella denitrificans (strain DSM 22764 / NBRC 105220 / skB26)</name>
    <dbReference type="NCBI Taxonomy" id="1163617"/>
    <lineage>
        <taxon>Bacteria</taxon>
        <taxon>Pseudomonadati</taxon>
        <taxon>Pseudomonadota</taxon>
        <taxon>Betaproteobacteria</taxon>
        <taxon>Nitrosomonadales</taxon>
        <taxon>Sulfuricellaceae</taxon>
        <taxon>Sulfuricella</taxon>
    </lineage>
</organism>
<keyword evidence="1" id="KW-1133">Transmembrane helix</keyword>
<dbReference type="HOGENOM" id="CLU_041785_0_0_4"/>
<evidence type="ECO:0000313" key="3">
    <source>
        <dbReference type="Proteomes" id="UP000015559"/>
    </source>
</evidence>
<keyword evidence="1" id="KW-0812">Transmembrane</keyword>
<reference evidence="2 3" key="1">
    <citation type="journal article" date="2012" name="Appl. Environ. Microbiol.">
        <title>Draft genome sequence of a psychrotolerant sulfur-oxidizing bacterium, Sulfuricella denitrificans skB26, and proteomic insights into cold adaptation.</title>
        <authorList>
            <person name="Watanabe T."/>
            <person name="Kojima H."/>
            <person name="Fukui M."/>
        </authorList>
    </citation>
    <scope>NUCLEOTIDE SEQUENCE [LARGE SCALE GENOMIC DNA]</scope>
    <source>
        <strain evidence="3">skB26</strain>
    </source>
</reference>
<dbReference type="AlphaFoldDB" id="S6A9K8"/>
<name>S6A9K8_SULDS</name>
<feature type="transmembrane region" description="Helical" evidence="1">
    <location>
        <begin position="375"/>
        <end position="392"/>
    </location>
</feature>
<evidence type="ECO:0000256" key="1">
    <source>
        <dbReference type="SAM" id="Phobius"/>
    </source>
</evidence>
<feature type="transmembrane region" description="Helical" evidence="1">
    <location>
        <begin position="118"/>
        <end position="142"/>
    </location>
</feature>
<gene>
    <name evidence="2" type="ORF">SCD_n00436</name>
</gene>
<dbReference type="RefSeq" id="WP_009206769.1">
    <property type="nucleotide sequence ID" value="NC_022357.1"/>
</dbReference>
<keyword evidence="1" id="KW-0472">Membrane</keyword>